<sequence>MPLHCLVHNKRACTVYFPTGDPPPVAKPAVAPAEKREECDNSEPPSEIRSPRRMQPLAKSTQTEESSPNQTQPPCFPDGRGNKNRFGLEKRNSPPPLAGAGRKWAEGSEVEREEELKEVMDHLYPLVWRPPKAFCSFMWQFPIQYSTGL</sequence>
<accession>A0A4D9DHD7</accession>
<reference evidence="2 3" key="1">
    <citation type="submission" date="2019-04" db="EMBL/GenBank/DDBJ databases">
        <title>Draft genome of the big-headed turtle Platysternon megacephalum.</title>
        <authorList>
            <person name="Gong S."/>
        </authorList>
    </citation>
    <scope>NUCLEOTIDE SEQUENCE [LARGE SCALE GENOMIC DNA]</scope>
    <source>
        <strain evidence="2">DO16091913</strain>
        <tissue evidence="2">Muscle</tissue>
    </source>
</reference>
<dbReference type="Proteomes" id="UP000297703">
    <property type="component" value="Unassembled WGS sequence"/>
</dbReference>
<feature type="compositionally biased region" description="Polar residues" evidence="1">
    <location>
        <begin position="58"/>
        <end position="73"/>
    </location>
</feature>
<dbReference type="AlphaFoldDB" id="A0A4D9DHD7"/>
<gene>
    <name evidence="2" type="ORF">DR999_PMT22802</name>
</gene>
<protein>
    <submittedName>
        <fullName evidence="2">3-hydroxyisobutyrate dehydrogenase</fullName>
    </submittedName>
</protein>
<keyword evidence="3" id="KW-1185">Reference proteome</keyword>
<proteinExistence type="predicted"/>
<dbReference type="EMBL" id="QXTE01004023">
    <property type="protein sequence ID" value="TFJ95587.1"/>
    <property type="molecule type" value="Genomic_DNA"/>
</dbReference>
<reference evidence="2 3" key="2">
    <citation type="submission" date="2019-04" db="EMBL/GenBank/DDBJ databases">
        <title>The genome sequence of big-headed turtle.</title>
        <authorList>
            <person name="Gong S."/>
        </authorList>
    </citation>
    <scope>NUCLEOTIDE SEQUENCE [LARGE SCALE GENOMIC DNA]</scope>
    <source>
        <strain evidence="2">DO16091913</strain>
        <tissue evidence="2">Muscle</tissue>
    </source>
</reference>
<evidence type="ECO:0000256" key="1">
    <source>
        <dbReference type="SAM" id="MobiDB-lite"/>
    </source>
</evidence>
<comment type="caution">
    <text evidence="2">The sequence shown here is derived from an EMBL/GenBank/DDBJ whole genome shotgun (WGS) entry which is preliminary data.</text>
</comment>
<name>A0A4D9DHD7_9SAUR</name>
<evidence type="ECO:0000313" key="3">
    <source>
        <dbReference type="Proteomes" id="UP000297703"/>
    </source>
</evidence>
<feature type="region of interest" description="Disordered" evidence="1">
    <location>
        <begin position="17"/>
        <end position="109"/>
    </location>
</feature>
<organism evidence="2 3">
    <name type="scientific">Platysternon megacephalum</name>
    <name type="common">big-headed turtle</name>
    <dbReference type="NCBI Taxonomy" id="55544"/>
    <lineage>
        <taxon>Eukaryota</taxon>
        <taxon>Metazoa</taxon>
        <taxon>Chordata</taxon>
        <taxon>Craniata</taxon>
        <taxon>Vertebrata</taxon>
        <taxon>Euteleostomi</taxon>
        <taxon>Archelosauria</taxon>
        <taxon>Testudinata</taxon>
        <taxon>Testudines</taxon>
        <taxon>Cryptodira</taxon>
        <taxon>Durocryptodira</taxon>
        <taxon>Testudinoidea</taxon>
        <taxon>Platysternidae</taxon>
        <taxon>Platysternon</taxon>
    </lineage>
</organism>
<evidence type="ECO:0000313" key="2">
    <source>
        <dbReference type="EMBL" id="TFJ95587.1"/>
    </source>
</evidence>
<dbReference type="OrthoDB" id="10045204at2759"/>